<accession>A0ABW5V207</accession>
<dbReference type="Proteomes" id="UP001597502">
    <property type="component" value="Unassembled WGS sequence"/>
</dbReference>
<protein>
    <submittedName>
        <fullName evidence="1">Spore coat protein</fullName>
    </submittedName>
</protein>
<evidence type="ECO:0000313" key="2">
    <source>
        <dbReference type="Proteomes" id="UP001597502"/>
    </source>
</evidence>
<keyword evidence="1" id="KW-0167">Capsid protein</keyword>
<organism evidence="1 2">
    <name type="scientific">Lentibacillus juripiscarius</name>
    <dbReference type="NCBI Taxonomy" id="257446"/>
    <lineage>
        <taxon>Bacteria</taxon>
        <taxon>Bacillati</taxon>
        <taxon>Bacillota</taxon>
        <taxon>Bacilli</taxon>
        <taxon>Bacillales</taxon>
        <taxon>Bacillaceae</taxon>
        <taxon>Lentibacillus</taxon>
    </lineage>
</organism>
<gene>
    <name evidence="1" type="ORF">ACFSUO_03310</name>
</gene>
<comment type="caution">
    <text evidence="1">The sequence shown here is derived from an EMBL/GenBank/DDBJ whole genome shotgun (WGS) entry which is preliminary data.</text>
</comment>
<evidence type="ECO:0000313" key="1">
    <source>
        <dbReference type="EMBL" id="MFD2760013.1"/>
    </source>
</evidence>
<keyword evidence="1" id="KW-0946">Virion</keyword>
<name>A0ABW5V207_9BACI</name>
<keyword evidence="2" id="KW-1185">Reference proteome</keyword>
<dbReference type="RefSeq" id="WP_382391079.1">
    <property type="nucleotide sequence ID" value="NZ_JBHUNA010000005.1"/>
</dbReference>
<proteinExistence type="predicted"/>
<reference evidence="2" key="1">
    <citation type="journal article" date="2019" name="Int. J. Syst. Evol. Microbiol.">
        <title>The Global Catalogue of Microorganisms (GCM) 10K type strain sequencing project: providing services to taxonomists for standard genome sequencing and annotation.</title>
        <authorList>
            <consortium name="The Broad Institute Genomics Platform"/>
            <consortium name="The Broad Institute Genome Sequencing Center for Infectious Disease"/>
            <person name="Wu L."/>
            <person name="Ma J."/>
        </authorList>
    </citation>
    <scope>NUCLEOTIDE SEQUENCE [LARGE SCALE GENOMIC DNA]</scope>
    <source>
        <strain evidence="2">TISTR 1535</strain>
    </source>
</reference>
<sequence>MDNNSSKHQAIPDQVVNVMIDEVFRKHNVKPDEIGKNISSEQKQMLKEMVEDLKVQVDQFNNGEKGTNTTNE</sequence>
<dbReference type="EMBL" id="JBHUNA010000005">
    <property type="protein sequence ID" value="MFD2760013.1"/>
    <property type="molecule type" value="Genomic_DNA"/>
</dbReference>